<comment type="similarity">
    <text evidence="1">Belongs to the DprA/Smf family.</text>
</comment>
<reference evidence="3" key="1">
    <citation type="submission" date="2016-12" db="EMBL/GenBank/DDBJ databases">
        <title>The draft genome sequence of Actinophytocola sp. 11-183.</title>
        <authorList>
            <person name="Wang W."/>
            <person name="Yuan L."/>
        </authorList>
    </citation>
    <scope>NUCLEOTIDE SEQUENCE [LARGE SCALE GENOMIC DNA]</scope>
    <source>
        <strain evidence="3">11-183</strain>
    </source>
</reference>
<gene>
    <name evidence="3" type="ORF">BU204_34260</name>
</gene>
<dbReference type="InterPro" id="IPR057666">
    <property type="entry name" value="DrpA_SLOG"/>
</dbReference>
<evidence type="ECO:0000313" key="3">
    <source>
        <dbReference type="EMBL" id="OLF08558.1"/>
    </source>
</evidence>
<dbReference type="Gene3D" id="3.40.50.450">
    <property type="match status" value="1"/>
</dbReference>
<dbReference type="STRING" id="1912961.BU204_34260"/>
<organism evidence="3 4">
    <name type="scientific">Actinophytocola xanthii</name>
    <dbReference type="NCBI Taxonomy" id="1912961"/>
    <lineage>
        <taxon>Bacteria</taxon>
        <taxon>Bacillati</taxon>
        <taxon>Actinomycetota</taxon>
        <taxon>Actinomycetes</taxon>
        <taxon>Pseudonocardiales</taxon>
        <taxon>Pseudonocardiaceae</taxon>
    </lineage>
</organism>
<proteinExistence type="inferred from homology"/>
<keyword evidence="4" id="KW-1185">Reference proteome</keyword>
<evidence type="ECO:0000256" key="1">
    <source>
        <dbReference type="ARBA" id="ARBA00006525"/>
    </source>
</evidence>
<dbReference type="AlphaFoldDB" id="A0A1Q8C2H0"/>
<dbReference type="SUPFAM" id="SSF102405">
    <property type="entry name" value="MCP/YpsA-like"/>
    <property type="match status" value="1"/>
</dbReference>
<comment type="caution">
    <text evidence="3">The sequence shown here is derived from an EMBL/GenBank/DDBJ whole genome shotgun (WGS) entry which is preliminary data.</text>
</comment>
<feature type="domain" description="Smf/DprA SLOG" evidence="2">
    <location>
        <begin position="102"/>
        <end position="297"/>
    </location>
</feature>
<dbReference type="EMBL" id="MSIE01000095">
    <property type="protein sequence ID" value="OLF08558.1"/>
    <property type="molecule type" value="Genomic_DNA"/>
</dbReference>
<dbReference type="PANTHER" id="PTHR43022">
    <property type="entry name" value="PROTEIN SMF"/>
    <property type="match status" value="1"/>
</dbReference>
<dbReference type="GO" id="GO:0009294">
    <property type="term" value="P:DNA-mediated transformation"/>
    <property type="evidence" value="ECO:0007669"/>
    <property type="project" value="InterPro"/>
</dbReference>
<dbReference type="PANTHER" id="PTHR43022:SF1">
    <property type="entry name" value="PROTEIN SMF"/>
    <property type="match status" value="1"/>
</dbReference>
<dbReference type="NCBIfam" id="TIGR00732">
    <property type="entry name" value="dprA"/>
    <property type="match status" value="1"/>
</dbReference>
<dbReference type="OrthoDB" id="9785707at2"/>
<dbReference type="InterPro" id="IPR003488">
    <property type="entry name" value="DprA"/>
</dbReference>
<dbReference type="Pfam" id="PF02481">
    <property type="entry name" value="DNA_processg_A"/>
    <property type="match status" value="1"/>
</dbReference>
<sequence length="305" mass="31895">MSQVRRARTYLARVAEPPAPALSAFIDAHGPVEAARRVQAQQVPEPVARETAARHGLDLVDADIAAAAEIGARLIIPEDEEEWPTHLITALARAATTGASWAIPPVALWVQSAVPLRDALANAVSVIGARDATSYGETAAADIGYRLATDGVTVLSGLAYGIDGAAHRGALAADGLTAAVVATGIDQCYPAGHQSLLDRIRARGVVVTEYPPGAPPARHRFLARNRLVAALSRGTVVVEATARSGSLSTAHRARVLDRRVMAVPGPITSAQSTGCHQLIRDHAAELVTSVADIHHSLDTTRPRPA</sequence>
<accession>A0A1Q8C2H0</accession>
<evidence type="ECO:0000259" key="2">
    <source>
        <dbReference type="Pfam" id="PF02481"/>
    </source>
</evidence>
<dbReference type="Proteomes" id="UP000185596">
    <property type="component" value="Unassembled WGS sequence"/>
</dbReference>
<name>A0A1Q8C2H0_9PSEU</name>
<protein>
    <submittedName>
        <fullName evidence="3">DNA protecting protein DprA</fullName>
    </submittedName>
</protein>
<evidence type="ECO:0000313" key="4">
    <source>
        <dbReference type="Proteomes" id="UP000185596"/>
    </source>
</evidence>